<accession>A0A2Z6P0S1</accession>
<proteinExistence type="predicted"/>
<organism evidence="1 2">
    <name type="scientific">Trifolium subterraneum</name>
    <name type="common">Subterranean clover</name>
    <dbReference type="NCBI Taxonomy" id="3900"/>
    <lineage>
        <taxon>Eukaryota</taxon>
        <taxon>Viridiplantae</taxon>
        <taxon>Streptophyta</taxon>
        <taxon>Embryophyta</taxon>
        <taxon>Tracheophyta</taxon>
        <taxon>Spermatophyta</taxon>
        <taxon>Magnoliopsida</taxon>
        <taxon>eudicotyledons</taxon>
        <taxon>Gunneridae</taxon>
        <taxon>Pentapetalae</taxon>
        <taxon>rosids</taxon>
        <taxon>fabids</taxon>
        <taxon>Fabales</taxon>
        <taxon>Fabaceae</taxon>
        <taxon>Papilionoideae</taxon>
        <taxon>50 kb inversion clade</taxon>
        <taxon>NPAAA clade</taxon>
        <taxon>Hologalegina</taxon>
        <taxon>IRL clade</taxon>
        <taxon>Trifolieae</taxon>
        <taxon>Trifolium</taxon>
    </lineage>
</organism>
<dbReference type="EMBL" id="DF974378">
    <property type="protein sequence ID" value="GAU48073.1"/>
    <property type="molecule type" value="Genomic_DNA"/>
</dbReference>
<evidence type="ECO:0000313" key="2">
    <source>
        <dbReference type="Proteomes" id="UP000242715"/>
    </source>
</evidence>
<name>A0A2Z6P0S1_TRISU</name>
<sequence>MKASKVFRVRRRLSEIPGFDKQGIEAAVRYPSDRDKTRPKRPLRCCERIEAVIGSPK</sequence>
<dbReference type="AlphaFoldDB" id="A0A2Z6P0S1"/>
<dbReference type="Proteomes" id="UP000242715">
    <property type="component" value="Unassembled WGS sequence"/>
</dbReference>
<reference evidence="2" key="1">
    <citation type="journal article" date="2017" name="Front. Plant Sci.">
        <title>Climate Clever Clovers: New Paradigm to Reduce the Environmental Footprint of Ruminants by Breeding Low Methanogenic Forages Utilizing Haplotype Variation.</title>
        <authorList>
            <person name="Kaur P."/>
            <person name="Appels R."/>
            <person name="Bayer P.E."/>
            <person name="Keeble-Gagnere G."/>
            <person name="Wang J."/>
            <person name="Hirakawa H."/>
            <person name="Shirasawa K."/>
            <person name="Vercoe P."/>
            <person name="Stefanova K."/>
            <person name="Durmic Z."/>
            <person name="Nichols P."/>
            <person name="Revell C."/>
            <person name="Isobe S.N."/>
            <person name="Edwards D."/>
            <person name="Erskine W."/>
        </authorList>
    </citation>
    <scope>NUCLEOTIDE SEQUENCE [LARGE SCALE GENOMIC DNA]</scope>
    <source>
        <strain evidence="2">cv. Daliak</strain>
    </source>
</reference>
<gene>
    <name evidence="1" type="ORF">TSUD_324960</name>
</gene>
<protein>
    <submittedName>
        <fullName evidence="1">Uncharacterized protein</fullName>
    </submittedName>
</protein>
<evidence type="ECO:0000313" key="1">
    <source>
        <dbReference type="EMBL" id="GAU48073.1"/>
    </source>
</evidence>
<keyword evidence="2" id="KW-1185">Reference proteome</keyword>